<accession>A0A6A3A3C0</accession>
<organism evidence="4 5">
    <name type="scientific">Hibiscus syriacus</name>
    <name type="common">Rose of Sharon</name>
    <dbReference type="NCBI Taxonomy" id="106335"/>
    <lineage>
        <taxon>Eukaryota</taxon>
        <taxon>Viridiplantae</taxon>
        <taxon>Streptophyta</taxon>
        <taxon>Embryophyta</taxon>
        <taxon>Tracheophyta</taxon>
        <taxon>Spermatophyta</taxon>
        <taxon>Magnoliopsida</taxon>
        <taxon>eudicotyledons</taxon>
        <taxon>Gunneridae</taxon>
        <taxon>Pentapetalae</taxon>
        <taxon>rosids</taxon>
        <taxon>malvids</taxon>
        <taxon>Malvales</taxon>
        <taxon>Malvaceae</taxon>
        <taxon>Malvoideae</taxon>
        <taxon>Hibiscus</taxon>
    </lineage>
</organism>
<dbReference type="PANTHER" id="PTHR12792:SF0">
    <property type="entry name" value="SEPARIN"/>
    <property type="match status" value="1"/>
</dbReference>
<gene>
    <name evidence="4" type="ORF">F3Y22_tig00110597pilonHSYRG00833</name>
</gene>
<dbReference type="GO" id="GO:0005634">
    <property type="term" value="C:nucleus"/>
    <property type="evidence" value="ECO:0007669"/>
    <property type="project" value="InterPro"/>
</dbReference>
<dbReference type="InterPro" id="IPR056933">
    <property type="entry name" value="TPR_ESP1"/>
</dbReference>
<dbReference type="Pfam" id="PF25110">
    <property type="entry name" value="TPR_ESP1"/>
    <property type="match status" value="1"/>
</dbReference>
<dbReference type="PANTHER" id="PTHR12792">
    <property type="entry name" value="EXTRA SPINDLE POLES 1-RELATED"/>
    <property type="match status" value="1"/>
</dbReference>
<feature type="region of interest" description="Disordered" evidence="1">
    <location>
        <begin position="1099"/>
        <end position="1168"/>
    </location>
</feature>
<evidence type="ECO:0000313" key="5">
    <source>
        <dbReference type="Proteomes" id="UP000436088"/>
    </source>
</evidence>
<dbReference type="GO" id="GO:0072686">
    <property type="term" value="C:mitotic spindle"/>
    <property type="evidence" value="ECO:0007669"/>
    <property type="project" value="TreeGrafter"/>
</dbReference>
<dbReference type="Pfam" id="PF03568">
    <property type="entry name" value="Separin_C"/>
    <property type="match status" value="1"/>
</dbReference>
<dbReference type="GO" id="GO:0005737">
    <property type="term" value="C:cytoplasm"/>
    <property type="evidence" value="ECO:0007669"/>
    <property type="project" value="TreeGrafter"/>
</dbReference>
<dbReference type="GO" id="GO:0004197">
    <property type="term" value="F:cysteine-type endopeptidase activity"/>
    <property type="evidence" value="ECO:0007669"/>
    <property type="project" value="InterPro"/>
</dbReference>
<dbReference type="Pfam" id="PF25113">
    <property type="entry name" value="TPR_ESP1_2nd"/>
    <property type="match status" value="1"/>
</dbReference>
<protein>
    <submittedName>
        <fullName evidence="4">Kinetochore protein ndc80</fullName>
    </submittedName>
</protein>
<dbReference type="InterPro" id="IPR005314">
    <property type="entry name" value="Peptidase_C50"/>
</dbReference>
<evidence type="ECO:0000256" key="1">
    <source>
        <dbReference type="SAM" id="MobiDB-lite"/>
    </source>
</evidence>
<name>A0A6A3A3C0_HIBSY</name>
<dbReference type="EMBL" id="VEPZ02001044">
    <property type="protein sequence ID" value="KAE8698781.1"/>
    <property type="molecule type" value="Genomic_DNA"/>
</dbReference>
<evidence type="ECO:0000259" key="2">
    <source>
        <dbReference type="Pfam" id="PF25110"/>
    </source>
</evidence>
<feature type="compositionally biased region" description="Low complexity" evidence="1">
    <location>
        <begin position="1141"/>
        <end position="1153"/>
    </location>
</feature>
<dbReference type="Proteomes" id="UP000436088">
    <property type="component" value="Unassembled WGS sequence"/>
</dbReference>
<sequence>MATPTESSILSDLQTAGDSKIIHSLVSDYLRPISALANSKKKKPDEAAIRSLAKQFLSFISKSFPIIYKRIYIQNPTEQQKASLSDFFETYRLCITCLEFVSSQIAGGAHLVQIQRLKLVYCLHSWGRYDDGESEALRVLERLRGEAKSKGEIVPGIDVAGGDSKFGSIVVEAVASVVKNVAMGHSKDSGKYERVLALVEQVRPWCRALDSDVVEKSHNVLVTFLGRCCRFLVEEINHFGLELVRRFCIQCLAEYARSMMKDQVYKFTRRICSSLFSLERTNSSVQIALVTFLLASTSRECKSDLDNNALEFVELVDYCAYKCRAAGTTFCSTLAKHLNDIAGDFREATIPVDLILRLYAIGLDFAEHNVKLKYDNCATSKGAEDDSAVDIMVLERDKLHTLSALLGNCCNIGKNETSIASDPLAELVNAEKKQILAETKASSDSSNLCIIQDAFNQFCDSFFSLLSCTSETKGEGFDDDEVLVPSIIVAGFIVSIRTKLNIPKSMCYITQIIGSSWIQSQGLKYLYISLYNIGVLMYKSKQIEEALKALKLSHRASWTNIQLLCEMYTQKKSFDDHLSEDAIRGLVSDACSRTAFLLEVLHACGNLKVERIIVESLENWSTLENLFRQLSSPMPLIRQWVKIQCKLHKNMDLEDSAPTLCCMLLSSSEVSKRAIGKILEQELLAYQEMTHGYPDFCHRMQMKVIDLLIQDDYAIGDNPLQRARILIRKGRSLRANGIEALKDCIWCLSEAISIMENFYGETRNAGTPACHQLAAAYGLLALCTQEAEPNSEGYTKLHSNIYKLIMRIYKLNNVDLGKCAANLWECRRLSHALFVSPVNESFITNLSEQCGESSKAVDFWIRCLSGSEPGLIGFQQNITCFFNNFIQGLKNDEINSQSAVSANNVNLVVSEITASDPVRSHSLFLAGHLYYDLCEKHISSGRLFGVGCINEMAGNGVEAESFLVWGKSISCSQNLPLFEATFSSILGKLYRKKQLWNFAEQELQSAKRILVDSSSNYSCIRCRLMLEGNLDQQFGDLFHNLSDSDVINDSKERLSHAEVLYKSALEKLNHSQWKNIISDEESKEDLAIRTAIISSEDVAGNAASKPDATGARKGRKTKNVSKPAVKEQQAIPEQISRVTPSRSQSSQNQSISSTGEAQVGRSKQSNGNVVSKVSDTYWEKESPLLGKESYMDESTSEIACICKRTKCWQCLPAETMKSGLLIYFINIKWEYARRKLLARILTGIGKCLGYHDQTHEIHKVVWQSISVLVSRNAFTQTCSPARGSFLLDLIGREIIGDTFATERAAILYSIGWMTVKSFHSKASLGTHLNNQFFPNTSGRYIAQHFLDSGDLHATGSSCPHTEASILLRLAPVSVHDLEQFVMNFYMGLPSTAIICISLLGHAYTSLMQELLLYPSSIHAWMLLSRLNSKNQPIVLLLPLDSVLKDAAPNDENARACQEFFQRMNSGKKWHCPWGSTVVDNVAPAFKVILEENYVTSSGCPLEDTKSARSLWWMIRKKVDHQLGKLLSNLEDSWLGPWRHVLLGDCLECESLNTEHKKLVRNLKSKCKMDINESYLKLVLGAAKCNIEEACLSKQCLQKGCYFGMLEHHPEENCGSNGIDNVSALASRLIHEAVNELHWEDTISREPIILILDLDVQMLPWESIPILRQQVILDVSKGSIQGMRPTW</sequence>
<feature type="domain" description="Separase-like second TPR repeats region" evidence="3">
    <location>
        <begin position="283"/>
        <end position="417"/>
    </location>
</feature>
<dbReference type="InterPro" id="IPR056932">
    <property type="entry name" value="TPR_ESP1_2nd"/>
</dbReference>
<proteinExistence type="predicted"/>
<reference evidence="4" key="1">
    <citation type="submission" date="2019-09" db="EMBL/GenBank/DDBJ databases">
        <title>Draft genome information of white flower Hibiscus syriacus.</title>
        <authorList>
            <person name="Kim Y.-M."/>
        </authorList>
    </citation>
    <scope>NUCLEOTIDE SEQUENCE [LARGE SCALE GENOMIC DNA]</scope>
    <source>
        <strain evidence="4">YM2019G1</strain>
    </source>
</reference>
<evidence type="ECO:0000259" key="3">
    <source>
        <dbReference type="Pfam" id="PF25113"/>
    </source>
</evidence>
<evidence type="ECO:0000313" key="4">
    <source>
        <dbReference type="EMBL" id="KAE8698781.1"/>
    </source>
</evidence>
<comment type="caution">
    <text evidence="4">The sequence shown here is derived from an EMBL/GenBank/DDBJ whole genome shotgun (WGS) entry which is preliminary data.</text>
</comment>
<dbReference type="GO" id="GO:0051307">
    <property type="term" value="P:meiotic chromosome separation"/>
    <property type="evidence" value="ECO:0007669"/>
    <property type="project" value="TreeGrafter"/>
</dbReference>
<keyword evidence="5" id="KW-1185">Reference proteome</keyword>
<feature type="domain" description="Separase-like TPR repeats region" evidence="2">
    <location>
        <begin position="6"/>
        <end position="275"/>
    </location>
</feature>
<dbReference type="GO" id="GO:0006508">
    <property type="term" value="P:proteolysis"/>
    <property type="evidence" value="ECO:0007669"/>
    <property type="project" value="InterPro"/>
</dbReference>